<dbReference type="EMBL" id="AP028213">
    <property type="protein sequence ID" value="BEI89380.1"/>
    <property type="molecule type" value="Genomic_DNA"/>
</dbReference>
<feature type="region of interest" description="Disordered" evidence="1">
    <location>
        <begin position="25"/>
        <end position="63"/>
    </location>
</feature>
<keyword evidence="3" id="KW-1185">Reference proteome</keyword>
<feature type="compositionally biased region" description="Basic and acidic residues" evidence="1">
    <location>
        <begin position="133"/>
        <end position="147"/>
    </location>
</feature>
<sequence>MRATLSLRQTRRELQGMILIYREAATGRSPIRSHPGPPKPSDTNPFARDPPSPPEDITPSGLPAWHLKSQTRRIGNSNFVDYKREEAPTHGVPPNFPDDQLEGRRRIPGWAVWFGGIFVLSVIEDILAARAKESRRRDAEVRGEAEPGARQGQNQNQVQIQKDEHGNEVRAADWDERTVEAPSSGADNVQASHPPASRS</sequence>
<proteinExistence type="predicted"/>
<name>A0AA48I7P7_9TREE</name>
<organism evidence="2 3">
    <name type="scientific">Cutaneotrichosporon cavernicola</name>
    <dbReference type="NCBI Taxonomy" id="279322"/>
    <lineage>
        <taxon>Eukaryota</taxon>
        <taxon>Fungi</taxon>
        <taxon>Dikarya</taxon>
        <taxon>Basidiomycota</taxon>
        <taxon>Agaricomycotina</taxon>
        <taxon>Tremellomycetes</taxon>
        <taxon>Trichosporonales</taxon>
        <taxon>Trichosporonaceae</taxon>
        <taxon>Cutaneotrichosporon</taxon>
    </lineage>
</organism>
<gene>
    <name evidence="2" type="ORF">CcaverHIS019_0207420</name>
</gene>
<evidence type="ECO:0000313" key="2">
    <source>
        <dbReference type="EMBL" id="BEI89380.1"/>
    </source>
</evidence>
<evidence type="ECO:0000313" key="3">
    <source>
        <dbReference type="Proteomes" id="UP001233271"/>
    </source>
</evidence>
<dbReference type="RefSeq" id="XP_060454646.1">
    <property type="nucleotide sequence ID" value="XM_060597787.1"/>
</dbReference>
<feature type="compositionally biased region" description="Basic and acidic residues" evidence="1">
    <location>
        <begin position="161"/>
        <end position="179"/>
    </location>
</feature>
<accession>A0AA48I7P7</accession>
<protein>
    <submittedName>
        <fullName evidence="2">Uncharacterized protein</fullName>
    </submittedName>
</protein>
<feature type="region of interest" description="Disordered" evidence="1">
    <location>
        <begin position="133"/>
        <end position="199"/>
    </location>
</feature>
<dbReference type="KEGG" id="ccac:CcaHIS019_0207420"/>
<evidence type="ECO:0000256" key="1">
    <source>
        <dbReference type="SAM" id="MobiDB-lite"/>
    </source>
</evidence>
<feature type="compositionally biased region" description="Low complexity" evidence="1">
    <location>
        <begin position="151"/>
        <end position="160"/>
    </location>
</feature>
<dbReference type="AlphaFoldDB" id="A0AA48I7P7"/>
<dbReference type="Proteomes" id="UP001233271">
    <property type="component" value="Chromosome 2"/>
</dbReference>
<dbReference type="GeneID" id="85493251"/>
<reference evidence="2" key="1">
    <citation type="journal article" date="2023" name="BMC Genomics">
        <title>Chromosome-level genome assemblies of Cutaneotrichosporon spp. (Trichosporonales, Basidiomycota) reveal imbalanced evolution between nucleotide sequences and chromosome synteny.</title>
        <authorList>
            <person name="Kobayashi Y."/>
            <person name="Kayamori A."/>
            <person name="Aoki K."/>
            <person name="Shiwa Y."/>
            <person name="Matsutani M."/>
            <person name="Fujita N."/>
            <person name="Sugita T."/>
            <person name="Iwasaki W."/>
            <person name="Tanaka N."/>
            <person name="Takashima M."/>
        </authorList>
    </citation>
    <scope>NUCLEOTIDE SEQUENCE</scope>
    <source>
        <strain evidence="2">HIS019</strain>
    </source>
</reference>